<dbReference type="SUPFAM" id="SSF81923">
    <property type="entry name" value="Double Clp-N motif"/>
    <property type="match status" value="1"/>
</dbReference>
<dbReference type="InterPro" id="IPR041546">
    <property type="entry name" value="ClpA/ClpB_AAA_lid"/>
</dbReference>
<evidence type="ECO:0000256" key="3">
    <source>
        <dbReference type="ARBA" id="ARBA00022840"/>
    </source>
</evidence>
<evidence type="ECO:0000256" key="2">
    <source>
        <dbReference type="ARBA" id="ARBA00022741"/>
    </source>
</evidence>
<feature type="domain" description="Clp R" evidence="6">
    <location>
        <begin position="121"/>
        <end position="266"/>
    </location>
</feature>
<dbReference type="Pfam" id="PF00004">
    <property type="entry name" value="AAA"/>
    <property type="match status" value="1"/>
</dbReference>
<gene>
    <name evidence="7" type="ORF">MTR67_026356</name>
</gene>
<dbReference type="GO" id="GO:0034605">
    <property type="term" value="P:cellular response to heat"/>
    <property type="evidence" value="ECO:0007669"/>
    <property type="project" value="TreeGrafter"/>
</dbReference>
<proteinExistence type="predicted"/>
<dbReference type="SMART" id="SM00382">
    <property type="entry name" value="AAA"/>
    <property type="match status" value="1"/>
</dbReference>
<dbReference type="InterPro" id="IPR018368">
    <property type="entry name" value="ClpA/B_CS1"/>
</dbReference>
<dbReference type="Pfam" id="PF02861">
    <property type="entry name" value="Clp_N"/>
    <property type="match status" value="1"/>
</dbReference>
<dbReference type="PANTHER" id="PTHR11638">
    <property type="entry name" value="ATP-DEPENDENT CLP PROTEASE"/>
    <property type="match status" value="1"/>
</dbReference>
<dbReference type="InterPro" id="IPR027417">
    <property type="entry name" value="P-loop_NTPase"/>
</dbReference>
<keyword evidence="4" id="KW-0143">Chaperone</keyword>
<dbReference type="SUPFAM" id="SSF52540">
    <property type="entry name" value="P-loop containing nucleoside triphosphate hydrolases"/>
    <property type="match status" value="1"/>
</dbReference>
<dbReference type="PROSITE" id="PS51903">
    <property type="entry name" value="CLP_R"/>
    <property type="match status" value="1"/>
</dbReference>
<evidence type="ECO:0000256" key="5">
    <source>
        <dbReference type="PROSITE-ProRule" id="PRU01251"/>
    </source>
</evidence>
<evidence type="ECO:0000313" key="8">
    <source>
        <dbReference type="Proteomes" id="UP001234989"/>
    </source>
</evidence>
<evidence type="ECO:0000256" key="4">
    <source>
        <dbReference type="ARBA" id="ARBA00023186"/>
    </source>
</evidence>
<dbReference type="GO" id="GO:0016887">
    <property type="term" value="F:ATP hydrolysis activity"/>
    <property type="evidence" value="ECO:0007669"/>
    <property type="project" value="InterPro"/>
</dbReference>
<dbReference type="Pfam" id="PF17871">
    <property type="entry name" value="AAA_lid_9"/>
    <property type="match status" value="1"/>
</dbReference>
<dbReference type="PROSITE" id="PS00870">
    <property type="entry name" value="CLPAB_1"/>
    <property type="match status" value="1"/>
</dbReference>
<dbReference type="EMBL" id="CP133617">
    <property type="protein sequence ID" value="WMV32971.1"/>
    <property type="molecule type" value="Genomic_DNA"/>
</dbReference>
<evidence type="ECO:0000256" key="1">
    <source>
        <dbReference type="ARBA" id="ARBA00022737"/>
    </source>
</evidence>
<name>A0AAF0R0D1_SOLVR</name>
<dbReference type="GO" id="GO:0005737">
    <property type="term" value="C:cytoplasm"/>
    <property type="evidence" value="ECO:0007669"/>
    <property type="project" value="TreeGrafter"/>
</dbReference>
<dbReference type="CDD" id="cd00009">
    <property type="entry name" value="AAA"/>
    <property type="match status" value="1"/>
</dbReference>
<dbReference type="InterPro" id="IPR003959">
    <property type="entry name" value="ATPase_AAA_core"/>
</dbReference>
<protein>
    <recommendedName>
        <fullName evidence="6">Clp R domain-containing protein</fullName>
    </recommendedName>
</protein>
<keyword evidence="2" id="KW-0547">Nucleotide-binding</keyword>
<evidence type="ECO:0000313" key="7">
    <source>
        <dbReference type="EMBL" id="WMV32971.1"/>
    </source>
</evidence>
<keyword evidence="1 5" id="KW-0677">Repeat</keyword>
<organism evidence="7 8">
    <name type="scientific">Solanum verrucosum</name>
    <dbReference type="NCBI Taxonomy" id="315347"/>
    <lineage>
        <taxon>Eukaryota</taxon>
        <taxon>Viridiplantae</taxon>
        <taxon>Streptophyta</taxon>
        <taxon>Embryophyta</taxon>
        <taxon>Tracheophyta</taxon>
        <taxon>Spermatophyta</taxon>
        <taxon>Magnoliopsida</taxon>
        <taxon>eudicotyledons</taxon>
        <taxon>Gunneridae</taxon>
        <taxon>Pentapetalae</taxon>
        <taxon>asterids</taxon>
        <taxon>lamiids</taxon>
        <taxon>Solanales</taxon>
        <taxon>Solanaceae</taxon>
        <taxon>Solanoideae</taxon>
        <taxon>Solaneae</taxon>
        <taxon>Solanum</taxon>
    </lineage>
</organism>
<keyword evidence="3" id="KW-0067">ATP-binding</keyword>
<dbReference type="FunFam" id="3.40.50.300:FF:000010">
    <property type="entry name" value="Chaperone clpB 1, putative"/>
    <property type="match status" value="1"/>
</dbReference>
<dbReference type="Proteomes" id="UP001234989">
    <property type="component" value="Chromosome 6"/>
</dbReference>
<dbReference type="InterPro" id="IPR003593">
    <property type="entry name" value="AAA+_ATPase"/>
</dbReference>
<dbReference type="AlphaFoldDB" id="A0AAF0R0D1"/>
<dbReference type="PANTHER" id="PTHR11638:SF86">
    <property type="entry name" value="CHAPERONE PROTEIN CLPB4, MITOCHONDRIAL"/>
    <property type="match status" value="1"/>
</dbReference>
<reference evidence="7" key="1">
    <citation type="submission" date="2023-08" db="EMBL/GenBank/DDBJ databases">
        <title>A de novo genome assembly of Solanum verrucosum Schlechtendal, a Mexican diploid species geographically isolated from the other diploid A-genome species in potato relatives.</title>
        <authorList>
            <person name="Hosaka K."/>
        </authorList>
    </citation>
    <scope>NUCLEOTIDE SEQUENCE</scope>
    <source>
        <tissue evidence="7">Young leaves</tissue>
    </source>
</reference>
<dbReference type="InterPro" id="IPR004176">
    <property type="entry name" value="Clp_R_N"/>
</dbReference>
<dbReference type="InterPro" id="IPR050130">
    <property type="entry name" value="ClpA_ClpB"/>
</dbReference>
<dbReference type="Gene3D" id="3.40.50.300">
    <property type="entry name" value="P-loop containing nucleotide triphosphate hydrolases"/>
    <property type="match status" value="2"/>
</dbReference>
<dbReference type="GO" id="GO:0005524">
    <property type="term" value="F:ATP binding"/>
    <property type="evidence" value="ECO:0007669"/>
    <property type="project" value="UniProtKB-KW"/>
</dbReference>
<sequence length="532" mass="59234">MSMATRRSALASLKVSRSRVMSQSRPAVSRLSENRILGGSTTPPRNGFVIAERSAASSNVWRNYDLFGKSFLRSYSTAAPASSGQARAGQNTVFSFDRVLELYLHRLFYELLCMQIIIIVINNTDYTEMALEAIVGAVEAARTNKQQVVETEHLMKALLEQKDGLARRIFTKAGLNNTSVLQETDNFISQQPKVVGDTSGPIMGSHLSSLLENMKKHKKAMGDSFMSVEHMLLAFFSDKRFGQKLFRDLQLTEEALKDAVNAIRGSQRVTDPNPEGKYEALDRYGNDLTELARRGKLDPVIGRDDEIRRCIQILSRRTKNNPVIIGEPGVGKTAIAEGLAQRIVRGDVPEPLMNRKLISLDMGALLAGAKYRGDFEERLKAVLKEVSASNGQIILFIDEIHTVVGAGATSGAMDAGNLLKPMLGRGELRCIGATTLNEYRKYIEKDPALERRFQQVYCGQPSVEDTISILRGLRERYELHHGVKISDSALVSAAVLADRYITERFLPDKGRLTYHYTASCLKCFHWVPMRSL</sequence>
<evidence type="ECO:0000259" key="6">
    <source>
        <dbReference type="PROSITE" id="PS51903"/>
    </source>
</evidence>
<dbReference type="Gene3D" id="1.10.1780.10">
    <property type="entry name" value="Clp, N-terminal domain"/>
    <property type="match status" value="1"/>
</dbReference>
<keyword evidence="8" id="KW-1185">Reference proteome</keyword>
<dbReference type="InterPro" id="IPR036628">
    <property type="entry name" value="Clp_N_dom_sf"/>
</dbReference>
<accession>A0AAF0R0D1</accession>